<proteinExistence type="predicted"/>
<evidence type="ECO:0000313" key="2">
    <source>
        <dbReference type="Proteomes" id="UP000003155"/>
    </source>
</evidence>
<reference evidence="1 2" key="1">
    <citation type="submission" date="2011-02" db="EMBL/GenBank/DDBJ databases">
        <authorList>
            <person name="Durkin A.S."/>
            <person name="Madupu R."/>
            <person name="Torralba M."/>
            <person name="Gillis M."/>
            <person name="Methe B."/>
            <person name="Sutton G."/>
            <person name="Nelson K.E."/>
        </authorList>
    </citation>
    <scope>NUCLEOTIDE SEQUENCE [LARGE SCALE GENOMIC DNA]</scope>
    <source>
        <strain evidence="1 2">CRIS 18C-A</strain>
    </source>
</reference>
<comment type="caution">
    <text evidence="1">The sequence shown here is derived from an EMBL/GenBank/DDBJ whole genome shotgun (WGS) entry which is preliminary data.</text>
</comment>
<gene>
    <name evidence="1" type="ORF">HMPREF9303_2677</name>
</gene>
<name>F0H925_9BACT</name>
<protein>
    <submittedName>
        <fullName evidence="1">Uncharacterized protein</fullName>
    </submittedName>
</protein>
<organism evidence="1 2">
    <name type="scientific">Prevotella denticola CRIS 18C-A</name>
    <dbReference type="NCBI Taxonomy" id="944557"/>
    <lineage>
        <taxon>Bacteria</taxon>
        <taxon>Pseudomonadati</taxon>
        <taxon>Bacteroidota</taxon>
        <taxon>Bacteroidia</taxon>
        <taxon>Bacteroidales</taxon>
        <taxon>Prevotellaceae</taxon>
        <taxon>Prevotella</taxon>
    </lineage>
</organism>
<sequence>MTGKVVLSPLLKVKYNHTQEKPTEPDWGFFSSLSTFYCPSAWSLQYQESMRGEKKKPTPTWSIGSSTLVCYEKFERIETSQPLLV</sequence>
<keyword evidence="2" id="KW-1185">Reference proteome</keyword>
<accession>F0H925</accession>
<dbReference type="Proteomes" id="UP000003155">
    <property type="component" value="Unassembled WGS sequence"/>
</dbReference>
<evidence type="ECO:0000313" key="1">
    <source>
        <dbReference type="EMBL" id="EGC85620.1"/>
    </source>
</evidence>
<dbReference type="EMBL" id="AEXO01000095">
    <property type="protein sequence ID" value="EGC85620.1"/>
    <property type="molecule type" value="Genomic_DNA"/>
</dbReference>
<dbReference type="AlphaFoldDB" id="F0H925"/>